<organism evidence="1 2">
    <name type="scientific">Syntrophaceticus schinkii</name>
    <dbReference type="NCBI Taxonomy" id="499207"/>
    <lineage>
        <taxon>Bacteria</taxon>
        <taxon>Bacillati</taxon>
        <taxon>Bacillota</taxon>
        <taxon>Clostridia</taxon>
        <taxon>Thermoanaerobacterales</taxon>
        <taxon>Thermoanaerobacterales Family III. Incertae Sedis</taxon>
        <taxon>Syntrophaceticus</taxon>
    </lineage>
</organism>
<dbReference type="EMBL" id="CDRZ01000072">
    <property type="protein sequence ID" value="CEO88244.1"/>
    <property type="molecule type" value="Genomic_DNA"/>
</dbReference>
<sequence>MKYFYEYDQSEVLDILRRYITAVERLPNDVNPYGEMDNILDGRDIIEEHKQYLSQDDINRLNQADCHLRRYPKEVNHLLGRDPKRHRERNNIPRSHWWWYIDESTST</sequence>
<name>A0A0B7MCJ7_9FIRM</name>
<dbReference type="Proteomes" id="UP000046155">
    <property type="component" value="Unassembled WGS sequence"/>
</dbReference>
<accession>A0A0B7MCJ7</accession>
<dbReference type="AlphaFoldDB" id="A0A0B7MCJ7"/>
<reference evidence="2" key="1">
    <citation type="submission" date="2015-01" db="EMBL/GenBank/DDBJ databases">
        <authorList>
            <person name="Manzoor Shahid"/>
            <person name="Zubair Saima"/>
        </authorList>
    </citation>
    <scope>NUCLEOTIDE SEQUENCE [LARGE SCALE GENOMIC DNA]</scope>
    <source>
        <strain evidence="2">Sp3</strain>
    </source>
</reference>
<proteinExistence type="predicted"/>
<keyword evidence="2" id="KW-1185">Reference proteome</keyword>
<evidence type="ECO:0000313" key="1">
    <source>
        <dbReference type="EMBL" id="CEO88244.1"/>
    </source>
</evidence>
<protein>
    <submittedName>
        <fullName evidence="1">Uncharacterized protein</fullName>
    </submittedName>
</protein>
<gene>
    <name evidence="1" type="ORF">SSCH_1630004</name>
</gene>
<evidence type="ECO:0000313" key="2">
    <source>
        <dbReference type="Proteomes" id="UP000046155"/>
    </source>
</evidence>